<keyword evidence="3" id="KW-0611">Plant defense</keyword>
<dbReference type="SUPFAM" id="SSF52058">
    <property type="entry name" value="L domain-like"/>
    <property type="match status" value="1"/>
</dbReference>
<dbReference type="Proteomes" id="UP000694864">
    <property type="component" value="Chromosome 14"/>
</dbReference>
<evidence type="ECO:0000313" key="8">
    <source>
        <dbReference type="Proteomes" id="UP000694864"/>
    </source>
</evidence>
<dbReference type="InterPro" id="IPR058922">
    <property type="entry name" value="WHD_DRP"/>
</dbReference>
<dbReference type="InterPro" id="IPR038005">
    <property type="entry name" value="RX-like_CC"/>
</dbReference>
<dbReference type="InterPro" id="IPR055414">
    <property type="entry name" value="LRR_R13L4/SHOC2-like"/>
</dbReference>
<dbReference type="RefSeq" id="XP_010461938.1">
    <property type="nucleotide sequence ID" value="XM_010463636.2"/>
</dbReference>
<dbReference type="PANTHER" id="PTHR23155:SF1185">
    <property type="entry name" value="DISEASE RESISTANCE RPP8-LIKE PROTEIN 3-RELATED"/>
    <property type="match status" value="1"/>
</dbReference>
<evidence type="ECO:0000256" key="2">
    <source>
        <dbReference type="ARBA" id="ARBA00022741"/>
    </source>
</evidence>
<dbReference type="InterPro" id="IPR036388">
    <property type="entry name" value="WH-like_DNA-bd_sf"/>
</dbReference>
<dbReference type="Pfam" id="PF23598">
    <property type="entry name" value="LRR_14"/>
    <property type="match status" value="1"/>
</dbReference>
<dbReference type="PRINTS" id="PR00364">
    <property type="entry name" value="DISEASERSIST"/>
</dbReference>
<dbReference type="CDD" id="cd14798">
    <property type="entry name" value="RX-CC_like"/>
    <property type="match status" value="1"/>
</dbReference>
<dbReference type="GeneID" id="104742621"/>
<feature type="domain" description="NB-ARC" evidence="4">
    <location>
        <begin position="167"/>
        <end position="335"/>
    </location>
</feature>
<reference evidence="8" key="1">
    <citation type="journal article" date="1997" name="Nucleic Acids Res.">
        <title>tRNAscan-SE: a program for improved detection of transfer RNA genes in genomic sequence.</title>
        <authorList>
            <person name="Lowe T.M."/>
            <person name="Eddy S.R."/>
        </authorList>
    </citation>
    <scope>NUCLEOTIDE SEQUENCE [LARGE SCALE GENOMIC DNA]</scope>
    <source>
        <strain evidence="8">r\DH55</strain>
    </source>
</reference>
<dbReference type="InterPro" id="IPR027417">
    <property type="entry name" value="P-loop_NTPase"/>
</dbReference>
<dbReference type="SUPFAM" id="SSF52540">
    <property type="entry name" value="P-loop containing nucleoside triphosphate hydrolases"/>
    <property type="match status" value="1"/>
</dbReference>
<proteinExistence type="predicted"/>
<accession>A0ABM1QX15</accession>
<reference evidence="8" key="2">
    <citation type="journal article" date="2014" name="Nat. Commun.">
        <title>The emerging biofuel crop Camelina sativa retains a highly undifferentiated hexaploid genome structure.</title>
        <authorList>
            <person name="Kagale S."/>
            <person name="Koh C."/>
            <person name="Nixon J."/>
            <person name="Bollina V."/>
            <person name="Clarke W.E."/>
            <person name="Tuteja R."/>
            <person name="Spillane C."/>
            <person name="Robinson S.J."/>
            <person name="Links M.G."/>
            <person name="Clarke C."/>
            <person name="Higgins E.E."/>
            <person name="Huebert T."/>
            <person name="Sharpe A.G."/>
            <person name="Parkin I.A."/>
        </authorList>
    </citation>
    <scope>NUCLEOTIDE SEQUENCE [LARGE SCALE GENOMIC DNA]</scope>
    <source>
        <strain evidence="8">r\DH55</strain>
    </source>
</reference>
<dbReference type="InterPro" id="IPR044974">
    <property type="entry name" value="Disease_R_plants"/>
</dbReference>
<keyword evidence="1" id="KW-0677">Repeat</keyword>
<evidence type="ECO:0000259" key="5">
    <source>
        <dbReference type="Pfam" id="PF18052"/>
    </source>
</evidence>
<dbReference type="Pfam" id="PF23559">
    <property type="entry name" value="WHD_DRP"/>
    <property type="match status" value="1"/>
</dbReference>
<evidence type="ECO:0000313" key="10">
    <source>
        <dbReference type="RefSeq" id="XP_010461938.1"/>
    </source>
</evidence>
<dbReference type="InterPro" id="IPR041118">
    <property type="entry name" value="Rx_N"/>
</dbReference>
<gene>
    <name evidence="9 10 11" type="primary">LOC104742621</name>
</gene>
<dbReference type="PANTHER" id="PTHR23155">
    <property type="entry name" value="DISEASE RESISTANCE PROTEIN RP"/>
    <property type="match status" value="1"/>
</dbReference>
<dbReference type="Gene3D" id="3.40.50.300">
    <property type="entry name" value="P-loop containing nucleotide triphosphate hydrolases"/>
    <property type="match status" value="1"/>
</dbReference>
<dbReference type="InterPro" id="IPR042197">
    <property type="entry name" value="Apaf_helical"/>
</dbReference>
<evidence type="ECO:0000256" key="1">
    <source>
        <dbReference type="ARBA" id="ARBA00022737"/>
    </source>
</evidence>
<feature type="domain" description="Disease resistance N-terminal" evidence="5">
    <location>
        <begin position="6"/>
        <end position="90"/>
    </location>
</feature>
<dbReference type="Pfam" id="PF00931">
    <property type="entry name" value="NB-ARC"/>
    <property type="match status" value="1"/>
</dbReference>
<dbReference type="InterPro" id="IPR032675">
    <property type="entry name" value="LRR_dom_sf"/>
</dbReference>
<keyword evidence="2" id="KW-0547">Nucleotide-binding</keyword>
<keyword evidence="8" id="KW-1185">Reference proteome</keyword>
<dbReference type="Gene3D" id="1.20.5.4130">
    <property type="match status" value="1"/>
</dbReference>
<dbReference type="Gene3D" id="1.10.8.430">
    <property type="entry name" value="Helical domain of apoptotic protease-activating factors"/>
    <property type="match status" value="1"/>
</dbReference>
<dbReference type="RefSeq" id="XP_010461937.1">
    <property type="nucleotide sequence ID" value="XM_010463635.2"/>
</dbReference>
<evidence type="ECO:0000256" key="3">
    <source>
        <dbReference type="ARBA" id="ARBA00022821"/>
    </source>
</evidence>
<evidence type="ECO:0000259" key="4">
    <source>
        <dbReference type="Pfam" id="PF00931"/>
    </source>
</evidence>
<evidence type="ECO:0000259" key="6">
    <source>
        <dbReference type="Pfam" id="PF23559"/>
    </source>
</evidence>
<evidence type="ECO:0000313" key="9">
    <source>
        <dbReference type="RefSeq" id="XP_010461937.1"/>
    </source>
</evidence>
<name>A0ABM1QX15_CAMSA</name>
<dbReference type="Gene3D" id="3.80.10.10">
    <property type="entry name" value="Ribonuclease Inhibitor"/>
    <property type="match status" value="1"/>
</dbReference>
<feature type="domain" description="Disease resistance R13L4/SHOC-2-like LRR" evidence="7">
    <location>
        <begin position="554"/>
        <end position="874"/>
    </location>
</feature>
<evidence type="ECO:0000259" key="7">
    <source>
        <dbReference type="Pfam" id="PF23598"/>
    </source>
</evidence>
<feature type="domain" description="Disease resistance protein winged helix" evidence="6">
    <location>
        <begin position="430"/>
        <end position="501"/>
    </location>
</feature>
<organism evidence="8 11">
    <name type="scientific">Camelina sativa</name>
    <name type="common">False flax</name>
    <name type="synonym">Myagrum sativum</name>
    <dbReference type="NCBI Taxonomy" id="90675"/>
    <lineage>
        <taxon>Eukaryota</taxon>
        <taxon>Viridiplantae</taxon>
        <taxon>Streptophyta</taxon>
        <taxon>Embryophyta</taxon>
        <taxon>Tracheophyta</taxon>
        <taxon>Spermatophyta</taxon>
        <taxon>Magnoliopsida</taxon>
        <taxon>eudicotyledons</taxon>
        <taxon>Gunneridae</taxon>
        <taxon>Pentapetalae</taxon>
        <taxon>rosids</taxon>
        <taxon>malvids</taxon>
        <taxon>Brassicales</taxon>
        <taxon>Brassicaceae</taxon>
        <taxon>Camelineae</taxon>
        <taxon>Camelina</taxon>
    </lineage>
</organism>
<sequence>MAETLLSFGVRKLWDLLARESDRFQGVEEQFNELRSDLNKLRCFLEDADAKKHTSSMVSNTVKEVKEIVYDTEDIIETFLRKEELGRTSGFKKHIKHLGCIIPGHRKIVLDMDVLSKRISKVICDMQSLGVQQGIVNDEHMKSLQEKQRQMRQTFSNNSESALVGLEENVKKLVGHLVEEDSSQVVSITGMGGIGKTTLARQVFNHETIKSRFAKLAWVCVSQQFTRKYVWQMILWKVGPEYLKPDITEDALQENLIHLLGTRKTLIVLDDLWREEDWDIIKPIFPLQKGWKVLLTSRNEGVALRADPNCFTFKPDYLTLEESWTLFRRTVFPGENTTEYKVDEEMEELGKEMIKHCGGLPLAIKVLGGLLAADNSLHEWNRIYVNIRSHIVGGTKFNDNNISSVYHILSLSFEEMPIYLKHCFLYLAQFPEDFAIKVGKLSDYLAAEGLTKQRYYDGATIPEVGCGYIENLVKRNMVISERDAKTSRFETCHLHDMMREVCLLKAEEENLIQIDHNTSSANSKSLYKARRIVIQRLDDIKHAGLEGNMKNSKIRSLIYIEQFGWKESKICFTRIQLMRVLDLSKVKFEGGKLPSSIGLLIHLRYLSLHRAEVSHLPSSMRNLKMLLYLNLCVHERSLTYIPNFLKELQKLEYLSFPLRIADKVNIDLGNLVNLETLENFSTEHGRVSDLKLMRRLRVLSIFIRGNFAIQDLSSSLSQLRHLESLNICYYSMYAQLRGGEGLVLDCAHLKQLNLRIYMPSLPAGQRFPSHLRNITLAECCLKEDPMPILEKLRHLNEVSLSHKSFLGKRMVCSSGGFRQLQKLDLCGLDEWEEWIVEEGSMPLLQKLTIRNCHKLKELPNGMKFIISLKELNIYTVHLEFKDKLSMGGADYYKVQHISRVQFV</sequence>
<dbReference type="Gene3D" id="1.10.10.10">
    <property type="entry name" value="Winged helix-like DNA-binding domain superfamily/Winged helix DNA-binding domain"/>
    <property type="match status" value="1"/>
</dbReference>
<dbReference type="InterPro" id="IPR002182">
    <property type="entry name" value="NB-ARC"/>
</dbReference>
<reference evidence="9 10" key="3">
    <citation type="submission" date="2025-05" db="UniProtKB">
        <authorList>
            <consortium name="RefSeq"/>
        </authorList>
    </citation>
    <scope>IDENTIFICATION</scope>
    <source>
        <tissue evidence="9 10">Leaf</tissue>
    </source>
</reference>
<dbReference type="RefSeq" id="XP_019091303.1">
    <property type="nucleotide sequence ID" value="XM_019235758.1"/>
</dbReference>
<dbReference type="Pfam" id="PF18052">
    <property type="entry name" value="Rx_N"/>
    <property type="match status" value="1"/>
</dbReference>
<evidence type="ECO:0000313" key="11">
    <source>
        <dbReference type="RefSeq" id="XP_019091303.1"/>
    </source>
</evidence>
<protein>
    <submittedName>
        <fullName evidence="9 10">Probable disease resistance protein At1g59620</fullName>
    </submittedName>
</protein>